<dbReference type="PANTHER" id="PTHR11360">
    <property type="entry name" value="MONOCARBOXYLATE TRANSPORTER"/>
    <property type="match status" value="1"/>
</dbReference>
<organism evidence="2">
    <name type="scientific">Amblyomma aureolatum</name>
    <dbReference type="NCBI Taxonomy" id="187763"/>
    <lineage>
        <taxon>Eukaryota</taxon>
        <taxon>Metazoa</taxon>
        <taxon>Ecdysozoa</taxon>
        <taxon>Arthropoda</taxon>
        <taxon>Chelicerata</taxon>
        <taxon>Arachnida</taxon>
        <taxon>Acari</taxon>
        <taxon>Parasitiformes</taxon>
        <taxon>Ixodida</taxon>
        <taxon>Ixodoidea</taxon>
        <taxon>Ixodidae</taxon>
        <taxon>Amblyomminae</taxon>
        <taxon>Amblyomma</taxon>
    </lineage>
</organism>
<dbReference type="EMBL" id="GFAC01007382">
    <property type="protein sequence ID" value="JAT91806.1"/>
    <property type="molecule type" value="mRNA"/>
</dbReference>
<dbReference type="GO" id="GO:0008028">
    <property type="term" value="F:monocarboxylic acid transmembrane transporter activity"/>
    <property type="evidence" value="ECO:0007669"/>
    <property type="project" value="TreeGrafter"/>
</dbReference>
<dbReference type="InterPro" id="IPR011701">
    <property type="entry name" value="MFS"/>
</dbReference>
<name>A0A1E1WYE9_9ACAR</name>
<dbReference type="AlphaFoldDB" id="A0A1E1WYE9"/>
<accession>A0A1E1WYE9</accession>
<proteinExistence type="evidence at transcript level"/>
<evidence type="ECO:0000256" key="1">
    <source>
        <dbReference type="SAM" id="Phobius"/>
    </source>
</evidence>
<feature type="transmembrane region" description="Helical" evidence="1">
    <location>
        <begin position="75"/>
        <end position="96"/>
    </location>
</feature>
<protein>
    <submittedName>
        <fullName evidence="2">Putative monocarboxylate transporter</fullName>
    </submittedName>
</protein>
<keyword evidence="1" id="KW-1133">Transmembrane helix</keyword>
<sequence>FVLFMDKFGVSREDASWPQSVCSMVTHLSGLIVFVLQRYIKTYHIVHLSCIVSILALITSAFAPTISWMTVTFGAIQGLGHGLFLTSGAIYILLFFDKYRSMASSVMFASWGLSSIVSQSVLTRLVETYALDGAMLVFGGILIHSIPIVMLAKNPSPAVTLRPLGLAQSKDTTSKFEDAQLRQTTDV</sequence>
<reference evidence="2" key="1">
    <citation type="journal article" date="2017" name="Front. Cell. Infect. Microbiol.">
        <title>The Distinct Transcriptional Response of the Midgut of Amblyomma sculptum and Amblyomma aureolatum Ticks to Rickettsia rickettsii Correlates to Their Differences in Susceptibility to Infection.</title>
        <authorList>
            <person name="Martins L.A."/>
            <person name="Galletti M.F.B.M."/>
            <person name="Ribeiro J.M."/>
            <person name="Fujita A."/>
            <person name="Costa F.B."/>
            <person name="Labruna M.B."/>
            <person name="Daffre S."/>
            <person name="Fogaca A.C."/>
        </authorList>
    </citation>
    <scope>NUCLEOTIDE SEQUENCE</scope>
</reference>
<feature type="transmembrane region" description="Helical" evidence="1">
    <location>
        <begin position="15"/>
        <end position="36"/>
    </location>
</feature>
<dbReference type="Pfam" id="PF07690">
    <property type="entry name" value="MFS_1"/>
    <property type="match status" value="1"/>
</dbReference>
<feature type="transmembrane region" description="Helical" evidence="1">
    <location>
        <begin position="48"/>
        <end position="69"/>
    </location>
</feature>
<dbReference type="PANTHER" id="PTHR11360:SF303">
    <property type="entry name" value="MAJOR FACILITATOR SUPERFAMILY (MFS) PROFILE DOMAIN-CONTAINING PROTEIN"/>
    <property type="match status" value="1"/>
</dbReference>
<dbReference type="InterPro" id="IPR036259">
    <property type="entry name" value="MFS_trans_sf"/>
</dbReference>
<dbReference type="SUPFAM" id="SSF103473">
    <property type="entry name" value="MFS general substrate transporter"/>
    <property type="match status" value="1"/>
</dbReference>
<feature type="transmembrane region" description="Helical" evidence="1">
    <location>
        <begin position="134"/>
        <end position="152"/>
    </location>
</feature>
<evidence type="ECO:0000313" key="2">
    <source>
        <dbReference type="EMBL" id="JAT91806.1"/>
    </source>
</evidence>
<dbReference type="Gene3D" id="1.20.1250.20">
    <property type="entry name" value="MFS general substrate transporter like domains"/>
    <property type="match status" value="1"/>
</dbReference>
<keyword evidence="1" id="KW-0812">Transmembrane</keyword>
<dbReference type="InterPro" id="IPR050327">
    <property type="entry name" value="Proton-linked_MCT"/>
</dbReference>
<keyword evidence="1" id="KW-0472">Membrane</keyword>
<feature type="non-terminal residue" evidence="2">
    <location>
        <position position="1"/>
    </location>
</feature>